<comment type="similarity">
    <text evidence="1">Belongs to the thioredoxin family.</text>
</comment>
<sequence length="167" mass="19116">MNNKLFYGIIAVVIIAFAAVFLVLQSDKNDLEKVSDSGYYPYTDKEVKDLQGPTIDRLDDENYHFNETPEVTQEKIDSEDELFVYYWSPVCKYCIESTPLLIGAKEKEDFPLVQLNVLEYPEYQQTAGITATPTLVYYKNGKEVTRAEGGAQSADNYVEWIKSVRNQ</sequence>
<organism evidence="6 7">
    <name type="scientific">Nosocomiicoccus massiliensis</name>
    <dbReference type="NCBI Taxonomy" id="1232430"/>
    <lineage>
        <taxon>Bacteria</taxon>
        <taxon>Bacillati</taxon>
        <taxon>Bacillota</taxon>
        <taxon>Bacilli</taxon>
        <taxon>Bacillales</taxon>
        <taxon>Staphylococcaceae</taxon>
        <taxon>Nosocomiicoccus</taxon>
    </lineage>
</organism>
<reference evidence="7" key="1">
    <citation type="submission" date="2017-09" db="EMBL/GenBank/DDBJ databases">
        <title>Bacterial strain isolated from the female urinary microbiota.</title>
        <authorList>
            <person name="Thomas-White K."/>
            <person name="Kumar N."/>
            <person name="Forster S."/>
            <person name="Putonti C."/>
            <person name="Lawley T."/>
            <person name="Wolfe A.J."/>
        </authorList>
    </citation>
    <scope>NUCLEOTIDE SEQUENCE [LARGE SCALE GENOMIC DNA]</scope>
    <source>
        <strain evidence="7">UMB0959</strain>
    </source>
</reference>
<dbReference type="Pfam" id="PF00085">
    <property type="entry name" value="Thioredoxin"/>
    <property type="match status" value="1"/>
</dbReference>
<dbReference type="Gene3D" id="3.40.30.10">
    <property type="entry name" value="Glutaredoxin"/>
    <property type="match status" value="1"/>
</dbReference>
<accession>A0AAF0YP59</accession>
<dbReference type="EMBL" id="CP136964">
    <property type="protein sequence ID" value="WOS96812.1"/>
    <property type="molecule type" value="Genomic_DNA"/>
</dbReference>
<evidence type="ECO:0000256" key="1">
    <source>
        <dbReference type="ARBA" id="ARBA00008987"/>
    </source>
</evidence>
<feature type="domain" description="Thioredoxin" evidence="5">
    <location>
        <begin position="36"/>
        <end position="166"/>
    </location>
</feature>
<evidence type="ECO:0000313" key="7">
    <source>
        <dbReference type="Proteomes" id="UP000243626"/>
    </source>
</evidence>
<keyword evidence="4" id="KW-1133">Transmembrane helix</keyword>
<keyword evidence="4" id="KW-0472">Membrane</keyword>
<evidence type="ECO:0000256" key="2">
    <source>
        <dbReference type="ARBA" id="ARBA00023157"/>
    </source>
</evidence>
<dbReference type="PROSITE" id="PS51352">
    <property type="entry name" value="THIOREDOXIN_2"/>
    <property type="match status" value="1"/>
</dbReference>
<dbReference type="RefSeq" id="WP_102167834.1">
    <property type="nucleotide sequence ID" value="NZ_CP136964.1"/>
</dbReference>
<dbReference type="InterPro" id="IPR036249">
    <property type="entry name" value="Thioredoxin-like_sf"/>
</dbReference>
<evidence type="ECO:0000259" key="5">
    <source>
        <dbReference type="PROSITE" id="PS51352"/>
    </source>
</evidence>
<protein>
    <submittedName>
        <fullName evidence="6">Thioredoxin family protein</fullName>
    </submittedName>
</protein>
<dbReference type="PANTHER" id="PTHR45663:SF11">
    <property type="entry name" value="GEO12009P1"/>
    <property type="match status" value="1"/>
</dbReference>
<dbReference type="InterPro" id="IPR013766">
    <property type="entry name" value="Thioredoxin_domain"/>
</dbReference>
<dbReference type="PANTHER" id="PTHR45663">
    <property type="entry name" value="GEO12009P1"/>
    <property type="match status" value="1"/>
</dbReference>
<keyword evidence="3" id="KW-0676">Redox-active center</keyword>
<keyword evidence="4" id="KW-0812">Transmembrane</keyword>
<name>A0AAF0YP59_9STAP</name>
<dbReference type="Proteomes" id="UP000243626">
    <property type="component" value="Chromosome"/>
</dbReference>
<evidence type="ECO:0000256" key="4">
    <source>
        <dbReference type="SAM" id="Phobius"/>
    </source>
</evidence>
<dbReference type="AlphaFoldDB" id="A0AAF0YP59"/>
<evidence type="ECO:0000256" key="3">
    <source>
        <dbReference type="ARBA" id="ARBA00023284"/>
    </source>
</evidence>
<proteinExistence type="inferred from homology"/>
<dbReference type="GO" id="GO:0015035">
    <property type="term" value="F:protein-disulfide reductase activity"/>
    <property type="evidence" value="ECO:0007669"/>
    <property type="project" value="TreeGrafter"/>
</dbReference>
<keyword evidence="7" id="KW-1185">Reference proteome</keyword>
<gene>
    <name evidence="6" type="ORF">CJ229_003495</name>
</gene>
<evidence type="ECO:0000313" key="6">
    <source>
        <dbReference type="EMBL" id="WOS96812.1"/>
    </source>
</evidence>
<feature type="transmembrane region" description="Helical" evidence="4">
    <location>
        <begin position="6"/>
        <end position="24"/>
    </location>
</feature>
<dbReference type="KEGG" id="nmy:CJ229_003495"/>
<dbReference type="CDD" id="cd02947">
    <property type="entry name" value="TRX_family"/>
    <property type="match status" value="1"/>
</dbReference>
<dbReference type="GO" id="GO:0045454">
    <property type="term" value="P:cell redox homeostasis"/>
    <property type="evidence" value="ECO:0007669"/>
    <property type="project" value="TreeGrafter"/>
</dbReference>
<dbReference type="SUPFAM" id="SSF52833">
    <property type="entry name" value="Thioredoxin-like"/>
    <property type="match status" value="1"/>
</dbReference>
<keyword evidence="2" id="KW-1015">Disulfide bond</keyword>
<dbReference type="GO" id="GO:0005829">
    <property type="term" value="C:cytosol"/>
    <property type="evidence" value="ECO:0007669"/>
    <property type="project" value="TreeGrafter"/>
</dbReference>